<dbReference type="InterPro" id="IPR000182">
    <property type="entry name" value="GNAT_dom"/>
</dbReference>
<comment type="caution">
    <text evidence="2">The sequence shown here is derived from an EMBL/GenBank/DDBJ whole genome shotgun (WGS) entry which is preliminary data.</text>
</comment>
<proteinExistence type="predicted"/>
<protein>
    <submittedName>
        <fullName evidence="2">GNAT family N-acetyltransferase</fullName>
    </submittedName>
</protein>
<accession>A0A2J0SZW7</accession>
<dbReference type="PANTHER" id="PTHR37817">
    <property type="entry name" value="N-ACETYLTRANSFERASE EIS"/>
    <property type="match status" value="1"/>
</dbReference>
<organism evidence="2 3">
    <name type="scientific">Stenotrophomonas maltophilia</name>
    <name type="common">Pseudomonas maltophilia</name>
    <name type="synonym">Xanthomonas maltophilia</name>
    <dbReference type="NCBI Taxonomy" id="40324"/>
    <lineage>
        <taxon>Bacteria</taxon>
        <taxon>Pseudomonadati</taxon>
        <taxon>Pseudomonadota</taxon>
        <taxon>Gammaproteobacteria</taxon>
        <taxon>Lysobacterales</taxon>
        <taxon>Lysobacteraceae</taxon>
        <taxon>Stenotrophomonas</taxon>
        <taxon>Stenotrophomonas maltophilia group</taxon>
    </lineage>
</organism>
<name>A0A2J0SZW7_STEMA</name>
<evidence type="ECO:0000259" key="1">
    <source>
        <dbReference type="PROSITE" id="PS51186"/>
    </source>
</evidence>
<dbReference type="InterPro" id="IPR016181">
    <property type="entry name" value="Acyl_CoA_acyltransferase"/>
</dbReference>
<dbReference type="GO" id="GO:0030649">
    <property type="term" value="P:aminoglycoside antibiotic catabolic process"/>
    <property type="evidence" value="ECO:0007669"/>
    <property type="project" value="TreeGrafter"/>
</dbReference>
<dbReference type="Gene3D" id="3.40.630.30">
    <property type="match status" value="1"/>
</dbReference>
<dbReference type="GO" id="GO:0034069">
    <property type="term" value="F:aminoglycoside N-acetyltransferase activity"/>
    <property type="evidence" value="ECO:0007669"/>
    <property type="project" value="TreeGrafter"/>
</dbReference>
<feature type="domain" description="N-acetyltransferase" evidence="1">
    <location>
        <begin position="23"/>
        <end position="186"/>
    </location>
</feature>
<dbReference type="Pfam" id="PF13527">
    <property type="entry name" value="Acetyltransf_9"/>
    <property type="match status" value="1"/>
</dbReference>
<evidence type="ECO:0000313" key="2">
    <source>
        <dbReference type="EMBL" id="MBA0311189.1"/>
    </source>
</evidence>
<gene>
    <name evidence="2" type="ORF">D7Y33_09230</name>
</gene>
<evidence type="ECO:0000313" key="3">
    <source>
        <dbReference type="Proteomes" id="UP000822271"/>
    </source>
</evidence>
<dbReference type="PANTHER" id="PTHR37817:SF1">
    <property type="entry name" value="N-ACETYLTRANSFERASE EIS"/>
    <property type="match status" value="1"/>
</dbReference>
<dbReference type="SUPFAM" id="SSF55729">
    <property type="entry name" value="Acyl-CoA N-acyltransferases (Nat)"/>
    <property type="match status" value="1"/>
</dbReference>
<reference evidence="2" key="2">
    <citation type="journal article" date="2020" name="Front. Microbiol.">
        <title>Genetic Variants of the DSF Quorum Sensing System in Stenotrophomonas maltophilia Influence Virulence and Resistance Phenotypes Among Genotypically Diverse Clinical Isolates.</title>
        <authorList>
            <person name="Yero D."/>
            <person name="Huedo P."/>
            <person name="Conchillo-Sole O."/>
            <person name="Martinez-Servat S."/>
            <person name="Mamat U."/>
            <person name="Coves X."/>
            <person name="Llanas F."/>
            <person name="Roca I."/>
            <person name="Vila J."/>
            <person name="Schaible U.E."/>
            <person name="Daura X."/>
            <person name="Gibert I."/>
        </authorList>
    </citation>
    <scope>NUCLEOTIDE SEQUENCE</scope>
    <source>
        <strain evidence="2">OG156</strain>
    </source>
</reference>
<dbReference type="Proteomes" id="UP000822271">
    <property type="component" value="Unassembled WGS sequence"/>
</dbReference>
<dbReference type="AlphaFoldDB" id="A0A2J0SZW7"/>
<reference evidence="2" key="1">
    <citation type="submission" date="2018-09" db="EMBL/GenBank/DDBJ databases">
        <authorList>
            <person name="Groschel M."/>
            <person name="Kohl T."/>
            <person name="Conchillo-Sole O."/>
            <person name="Mamat U."/>
            <person name="Yero D."/>
            <person name="Niemann S."/>
            <person name="Daura X."/>
            <person name="Gibert I."/>
        </authorList>
    </citation>
    <scope>NUCLEOTIDE SEQUENCE</scope>
    <source>
        <strain evidence="2">OG156</strain>
    </source>
</reference>
<dbReference type="CDD" id="cd04301">
    <property type="entry name" value="NAT_SF"/>
    <property type="match status" value="1"/>
</dbReference>
<dbReference type="PROSITE" id="PS51186">
    <property type="entry name" value="GNAT"/>
    <property type="match status" value="1"/>
</dbReference>
<dbReference type="InterPro" id="IPR051554">
    <property type="entry name" value="Acetyltransferase_Eis"/>
</dbReference>
<sequence>MFPWHDEAGHRFQEDRAMHVQVSSRERVAPEHRQQAVDLLREAFPDMQGEGYAIPGPVALVLAMEGDHVVAHLALYERNALLDGEPERIGLIGGVVVRADVRRQGVASRLIEAAHAELRRHGVDFAVLFALDHRHYASAGYVPMQNETCFIEDGHARRFVYRGGMVATLGARRWTTDVLDLQGETV</sequence>
<dbReference type="EMBL" id="RAUE01000013">
    <property type="protein sequence ID" value="MBA0311189.1"/>
    <property type="molecule type" value="Genomic_DNA"/>
</dbReference>
<dbReference type="OrthoDB" id="6042629at2"/>